<dbReference type="AlphaFoldDB" id="A0A2T3ZQA2"/>
<keyword evidence="2" id="KW-1185">Reference proteome</keyword>
<gene>
    <name evidence="1" type="ORF">M441DRAFT_228282</name>
</gene>
<proteinExistence type="predicted"/>
<dbReference type="Proteomes" id="UP000240493">
    <property type="component" value="Unassembled WGS sequence"/>
</dbReference>
<reference evidence="1 2" key="1">
    <citation type="submission" date="2016-07" db="EMBL/GenBank/DDBJ databases">
        <title>Multiple horizontal gene transfer events from other fungi enriched the ability of initially mycotrophic Trichoderma (Ascomycota) to feed on dead plant biomass.</title>
        <authorList>
            <consortium name="DOE Joint Genome Institute"/>
            <person name="Aerts A."/>
            <person name="Atanasova L."/>
            <person name="Chenthamara K."/>
            <person name="Zhang J."/>
            <person name="Grujic M."/>
            <person name="Henrissat B."/>
            <person name="Kuo A."/>
            <person name="Salamov A."/>
            <person name="Lipzen A."/>
            <person name="Labutti K."/>
            <person name="Barry K."/>
            <person name="Miao Y."/>
            <person name="Rahimi M.J."/>
            <person name="Shen Q."/>
            <person name="Grigoriev I.V."/>
            <person name="Kubicek C.P."/>
            <person name="Druzhinina I.S."/>
        </authorList>
    </citation>
    <scope>NUCLEOTIDE SEQUENCE [LARGE SCALE GENOMIC DNA]</scope>
    <source>
        <strain evidence="1 2">CBS 433.97</strain>
    </source>
</reference>
<organism evidence="1 2">
    <name type="scientific">Trichoderma asperellum (strain ATCC 204424 / CBS 433.97 / NBRC 101777)</name>
    <dbReference type="NCBI Taxonomy" id="1042311"/>
    <lineage>
        <taxon>Eukaryota</taxon>
        <taxon>Fungi</taxon>
        <taxon>Dikarya</taxon>
        <taxon>Ascomycota</taxon>
        <taxon>Pezizomycotina</taxon>
        <taxon>Sordariomycetes</taxon>
        <taxon>Hypocreomycetidae</taxon>
        <taxon>Hypocreales</taxon>
        <taxon>Hypocreaceae</taxon>
        <taxon>Trichoderma</taxon>
    </lineage>
</organism>
<name>A0A2T3ZQA2_TRIA4</name>
<evidence type="ECO:0000313" key="2">
    <source>
        <dbReference type="Proteomes" id="UP000240493"/>
    </source>
</evidence>
<protein>
    <submittedName>
        <fullName evidence="1">Uncharacterized protein</fullName>
    </submittedName>
</protein>
<evidence type="ECO:0000313" key="1">
    <source>
        <dbReference type="EMBL" id="PTB46976.1"/>
    </source>
</evidence>
<accession>A0A2T3ZQA2</accession>
<dbReference type="EMBL" id="KZ679256">
    <property type="protein sequence ID" value="PTB46976.1"/>
    <property type="molecule type" value="Genomic_DNA"/>
</dbReference>
<sequence length="96" mass="10901">MCSILAGRIFHTGVSTCSSVKRVHVYCNDELACIHVFRTVSSRNWTEVGVQFSTISQKVRLSLELNEDSVSEAVQFYIDYKTMHLAERTRLDEGTV</sequence>
<dbReference type="OrthoDB" id="20872at2759"/>